<dbReference type="Proteomes" id="UP000264445">
    <property type="component" value="Unassembled WGS sequence"/>
</dbReference>
<dbReference type="InterPro" id="IPR041122">
    <property type="entry name" value="RecJ_OB"/>
</dbReference>
<dbReference type="Gene3D" id="3.90.1640.30">
    <property type="match status" value="1"/>
</dbReference>
<dbReference type="Proteomes" id="UP000294886">
    <property type="component" value="Unassembled WGS sequence"/>
</dbReference>
<dbReference type="InterPro" id="IPR038763">
    <property type="entry name" value="DHH_sf"/>
</dbReference>
<dbReference type="InterPro" id="IPR051673">
    <property type="entry name" value="SSDNA_exonuclease_RecJ"/>
</dbReference>
<evidence type="ECO:0000256" key="6">
    <source>
        <dbReference type="SAM" id="Coils"/>
    </source>
</evidence>
<protein>
    <recommendedName>
        <fullName evidence="2">Single-stranded-DNA-specific exonuclease RecJ</fullName>
    </recommendedName>
</protein>
<dbReference type="RefSeq" id="WP_132038900.1">
    <property type="nucleotide sequence ID" value="NZ_DOLB01000100.1"/>
</dbReference>
<evidence type="ECO:0000313" key="10">
    <source>
        <dbReference type="EMBL" id="HBT49533.1"/>
    </source>
</evidence>
<dbReference type="SUPFAM" id="SSF64182">
    <property type="entry name" value="DHH phosphoesterases"/>
    <property type="match status" value="1"/>
</dbReference>
<comment type="similarity">
    <text evidence="1">Belongs to the RecJ family.</text>
</comment>
<feature type="domain" description="DDH" evidence="7">
    <location>
        <begin position="79"/>
        <end position="221"/>
    </location>
</feature>
<feature type="domain" description="RecJ OB" evidence="9">
    <location>
        <begin position="448"/>
        <end position="553"/>
    </location>
</feature>
<dbReference type="Pfam" id="PF02272">
    <property type="entry name" value="DHHA1"/>
    <property type="match status" value="1"/>
</dbReference>
<dbReference type="GO" id="GO:0008409">
    <property type="term" value="F:5'-3' exonuclease activity"/>
    <property type="evidence" value="ECO:0007669"/>
    <property type="project" value="InterPro"/>
</dbReference>
<dbReference type="InterPro" id="IPR004610">
    <property type="entry name" value="RecJ"/>
</dbReference>
<dbReference type="InterPro" id="IPR001667">
    <property type="entry name" value="DDH_dom"/>
</dbReference>
<dbReference type="Pfam" id="PF17768">
    <property type="entry name" value="RecJ_OB"/>
    <property type="match status" value="1"/>
</dbReference>
<dbReference type="AlphaFoldDB" id="A0A101E5W4"/>
<keyword evidence="5 10" id="KW-0269">Exonuclease</keyword>
<feature type="domain" description="DHHA1" evidence="8">
    <location>
        <begin position="340"/>
        <end position="432"/>
    </location>
</feature>
<evidence type="ECO:0000259" key="9">
    <source>
        <dbReference type="Pfam" id="PF17768"/>
    </source>
</evidence>
<evidence type="ECO:0000313" key="13">
    <source>
        <dbReference type="Proteomes" id="UP000294886"/>
    </source>
</evidence>
<accession>A0A101E5W4</accession>
<reference evidence="10 12" key="1">
    <citation type="journal article" date="2018" name="Nat. Biotechnol.">
        <title>A standardized bacterial taxonomy based on genome phylogeny substantially revises the tree of life.</title>
        <authorList>
            <person name="Parks D.H."/>
            <person name="Chuvochina M."/>
            <person name="Waite D.W."/>
            <person name="Rinke C."/>
            <person name="Skarshewski A."/>
            <person name="Chaumeil P.A."/>
            <person name="Hugenholtz P."/>
        </authorList>
    </citation>
    <scope>NUCLEOTIDE SEQUENCE [LARGE SCALE GENOMIC DNA]</scope>
    <source>
        <strain evidence="10">UBA12544</strain>
    </source>
</reference>
<dbReference type="PANTHER" id="PTHR30255:SF2">
    <property type="entry name" value="SINGLE-STRANDED-DNA-SPECIFIC EXONUCLEASE RECJ"/>
    <property type="match status" value="1"/>
</dbReference>
<evidence type="ECO:0000259" key="8">
    <source>
        <dbReference type="Pfam" id="PF02272"/>
    </source>
</evidence>
<evidence type="ECO:0000256" key="4">
    <source>
        <dbReference type="ARBA" id="ARBA00022801"/>
    </source>
</evidence>
<dbReference type="NCBIfam" id="TIGR00644">
    <property type="entry name" value="recJ"/>
    <property type="match status" value="1"/>
</dbReference>
<dbReference type="PANTHER" id="PTHR30255">
    <property type="entry name" value="SINGLE-STRANDED-DNA-SPECIFIC EXONUCLEASE RECJ"/>
    <property type="match status" value="1"/>
</dbReference>
<gene>
    <name evidence="10" type="primary">recJ</name>
    <name evidence="10" type="ORF">DEA61_06855</name>
    <name evidence="11" type="ORF">EV203_10243</name>
</gene>
<dbReference type="EMBL" id="DOLB01000100">
    <property type="protein sequence ID" value="HBT49533.1"/>
    <property type="molecule type" value="Genomic_DNA"/>
</dbReference>
<evidence type="ECO:0000256" key="1">
    <source>
        <dbReference type="ARBA" id="ARBA00005915"/>
    </source>
</evidence>
<dbReference type="GO" id="GO:0006310">
    <property type="term" value="P:DNA recombination"/>
    <property type="evidence" value="ECO:0007669"/>
    <property type="project" value="InterPro"/>
</dbReference>
<dbReference type="EMBL" id="SLWU01000002">
    <property type="protein sequence ID" value="TCO68358.1"/>
    <property type="molecule type" value="Genomic_DNA"/>
</dbReference>
<feature type="coiled-coil region" evidence="6">
    <location>
        <begin position="302"/>
        <end position="341"/>
    </location>
</feature>
<keyword evidence="6" id="KW-0175">Coiled coil</keyword>
<organism evidence="10 12">
    <name type="scientific">Caldanaerobacter subterraneus</name>
    <dbReference type="NCBI Taxonomy" id="911092"/>
    <lineage>
        <taxon>Bacteria</taxon>
        <taxon>Bacillati</taxon>
        <taxon>Bacillota</taxon>
        <taxon>Clostridia</taxon>
        <taxon>Thermoanaerobacterales</taxon>
        <taxon>Thermoanaerobacteraceae</taxon>
        <taxon>Caldanaerobacter</taxon>
    </lineage>
</organism>
<evidence type="ECO:0000259" key="7">
    <source>
        <dbReference type="Pfam" id="PF01368"/>
    </source>
</evidence>
<keyword evidence="4" id="KW-0378">Hydrolase</keyword>
<dbReference type="GO" id="GO:0003676">
    <property type="term" value="F:nucleic acid binding"/>
    <property type="evidence" value="ECO:0007669"/>
    <property type="project" value="InterPro"/>
</dbReference>
<sequence>MTKIYKWVIKENDPQKVEEITRKYSLSRVVSEVLVSRGITEVKNFLEPQLSDLLSPFLLKGIKEARELINKHLQEGNLITIYGDYDVDGITATSLMYLTLKKLGGKVDFYIPERISEGYGINEEAIEKIVQKGTKLVITVDCGITAVNEVKKAKSVGLEVVITDHHSIPEEIPQADVVVNPHLPGAYPFSDLAGVGVAFKLAQSLIGEKAFDFLDIVSLGTIADIVPLVGENRIIVKEGLKKLNETQNLGLKALIKASGLQNVRIDEYHVGFILAPRLNVAGRLKSAEAAVRLLISEDEKEVEEIARYLNEENSRRQNIENNILEEAVKKVEESVDLKKDKVIVLWDEKWHPGVIGIVSSRITEKYARPSILISLKEEEGKGSGRSIEGFNLYKGLEYCRDLLVKYGGHEMAGGLTIKKDNLDLFKKKINEYADIVLKDIDLIPTLKVDARAKEEKINIKVAKQLQELKPFGVDNPRPILLFEGLTVEKIFEVNNGKHVKIIGRKDDFVYELLIFDLSSKEIKVGIGDVIDVVGTVDINNWNGIESVVINVKDLRIRFPLFAYYKNLSRVLISSKSQRKRVNKSLGDIIDKRGMQDKERYVLRLFKSDRKTLVLVSTEIELRSLLRYLKIEKFYNFSVSTRYCQGKNVILFFPHSFKPCDFYDDIVMYDIPFDKELFYNIISLSDKKKVHLIFRKEDVYNNLRVFDEIFPRREDFIRLYKFVDEGNNIFFKGHLHPDLNLNPIKFRICLEAMKETGLINVEERDNILMLSKNFVAEKVNLEETEILQKIISAKREFIKFAKSIFKPNFKEVLQ</sequence>
<evidence type="ECO:0000313" key="12">
    <source>
        <dbReference type="Proteomes" id="UP000264445"/>
    </source>
</evidence>
<reference evidence="11 13" key="2">
    <citation type="submission" date="2019-03" db="EMBL/GenBank/DDBJ databases">
        <title>Genomic Encyclopedia of Type Strains, Phase IV (KMG-IV): sequencing the most valuable type-strain genomes for metagenomic binning, comparative biology and taxonomic classification.</title>
        <authorList>
            <person name="Goeker M."/>
        </authorList>
    </citation>
    <scope>NUCLEOTIDE SEQUENCE [LARGE SCALE GENOMIC DNA]</scope>
    <source>
        <strain evidence="11 13">DSM 13054</strain>
    </source>
</reference>
<evidence type="ECO:0000256" key="3">
    <source>
        <dbReference type="ARBA" id="ARBA00022722"/>
    </source>
</evidence>
<proteinExistence type="inferred from homology"/>
<name>A0A101E5W4_9THEO</name>
<dbReference type="Gene3D" id="3.10.310.30">
    <property type="match status" value="1"/>
</dbReference>
<dbReference type="Pfam" id="PF01368">
    <property type="entry name" value="DHH"/>
    <property type="match status" value="1"/>
</dbReference>
<dbReference type="InterPro" id="IPR003156">
    <property type="entry name" value="DHHA1_dom"/>
</dbReference>
<keyword evidence="3" id="KW-0540">Nuclease</keyword>
<evidence type="ECO:0000313" key="11">
    <source>
        <dbReference type="EMBL" id="TCO68358.1"/>
    </source>
</evidence>
<comment type="caution">
    <text evidence="10">The sequence shown here is derived from an EMBL/GenBank/DDBJ whole genome shotgun (WGS) entry which is preliminary data.</text>
</comment>
<dbReference type="GO" id="GO:0006281">
    <property type="term" value="P:DNA repair"/>
    <property type="evidence" value="ECO:0007669"/>
    <property type="project" value="InterPro"/>
</dbReference>
<evidence type="ECO:0000256" key="2">
    <source>
        <dbReference type="ARBA" id="ARBA00019841"/>
    </source>
</evidence>
<evidence type="ECO:0000256" key="5">
    <source>
        <dbReference type="ARBA" id="ARBA00022839"/>
    </source>
</evidence>